<accession>E3GKH2</accession>
<dbReference type="Proteomes" id="UP000006873">
    <property type="component" value="Chromosome"/>
</dbReference>
<evidence type="ECO:0000313" key="1">
    <source>
        <dbReference type="EMBL" id="ADO35979.1"/>
    </source>
</evidence>
<name>E3GKH2_9FIRM</name>
<reference evidence="1 2" key="2">
    <citation type="journal article" date="2011" name="J. Bacteriol.">
        <title>Complete genome sequence of a carbon monoxide-utilizing acetogen, Eubacterium limosum KIST612.</title>
        <authorList>
            <person name="Roh H."/>
            <person name="Ko H.J."/>
            <person name="Kim D."/>
            <person name="Choi D.G."/>
            <person name="Park S."/>
            <person name="Kim S."/>
            <person name="Chang I.S."/>
            <person name="Choi I.G."/>
        </authorList>
    </citation>
    <scope>NUCLEOTIDE SEQUENCE [LARGE SCALE GENOMIC DNA]</scope>
    <source>
        <strain evidence="1 2">KIST612</strain>
    </source>
</reference>
<reference key="1">
    <citation type="submission" date="2010-09" db="EMBL/GenBank/DDBJ databases">
        <authorList>
            <person name="Roh H."/>
            <person name="Ko H.-J."/>
            <person name="Kim D."/>
            <person name="Choi D.G."/>
            <person name="Park S."/>
            <person name="Kim S."/>
            <person name="Kim K.H."/>
            <person name="Chang I.S."/>
            <person name="Choi I.-G."/>
        </authorList>
    </citation>
    <scope>NUCLEOTIDE SEQUENCE</scope>
    <source>
        <strain>KIST612</strain>
    </source>
</reference>
<dbReference type="EMBL" id="CP002273">
    <property type="protein sequence ID" value="ADO35979.1"/>
    <property type="molecule type" value="Genomic_DNA"/>
</dbReference>
<gene>
    <name evidence="1" type="ordered locus">ELI_0976</name>
</gene>
<keyword evidence="2" id="KW-1185">Reference proteome</keyword>
<protein>
    <submittedName>
        <fullName evidence="1">Uncharacterized protein</fullName>
    </submittedName>
</protein>
<dbReference type="AlphaFoldDB" id="E3GKH2"/>
<dbReference type="KEGG" id="elm:ELI_0976"/>
<proteinExistence type="predicted"/>
<dbReference type="HOGENOM" id="CLU_3412545_0_0_9"/>
<evidence type="ECO:0000313" key="2">
    <source>
        <dbReference type="Proteomes" id="UP000006873"/>
    </source>
</evidence>
<sequence length="28" mass="3106">MDADPGEKRLLKLNNQAVIISAYILTAF</sequence>
<organism evidence="1 2">
    <name type="scientific">Eubacterium callanderi</name>
    <dbReference type="NCBI Taxonomy" id="53442"/>
    <lineage>
        <taxon>Bacteria</taxon>
        <taxon>Bacillati</taxon>
        <taxon>Bacillota</taxon>
        <taxon>Clostridia</taxon>
        <taxon>Eubacteriales</taxon>
        <taxon>Eubacteriaceae</taxon>
        <taxon>Eubacterium</taxon>
    </lineage>
</organism>